<dbReference type="InterPro" id="IPR002491">
    <property type="entry name" value="ABC_transptr_periplasmic_BD"/>
</dbReference>
<feature type="domain" description="Fe/B12 periplasmic-binding" evidence="2">
    <location>
        <begin position="26"/>
        <end position="277"/>
    </location>
</feature>
<dbReference type="InterPro" id="IPR050902">
    <property type="entry name" value="ABC_Transporter_SBP"/>
</dbReference>
<dbReference type="EMBL" id="AP021875">
    <property type="protein sequence ID" value="BBO74159.1"/>
    <property type="molecule type" value="Genomic_DNA"/>
</dbReference>
<sequence length="300" mass="32972">MPIHVSAATVVDQLGRKVCVPDHPGRIVCLAPSITEIMFALDLSDRLAGATQFSDYPPQANRLAKVGSYVRLDVEKIVALKPDLCIAVKDGNPLTAIRKLEALGIPVYAVDPRNLEAVMDTLQELGRLLSVSDRSDAIVAGMRHRIERVRQTVAGATHRPTVFFQIGIAPIVSVGTDTFIHELIDMAGGVNLAAGDTPYPRFSKEAVIASRPEVLIITSMARKAVFEQVKREWREWESIPAVKNDRIYLVDSNVLDRATPRLADGLEMLARLIHPDRFGPNRFALDQSEAGERDDKGVLP</sequence>
<proteinExistence type="predicted"/>
<dbReference type="PANTHER" id="PTHR30535">
    <property type="entry name" value="VITAMIN B12-BINDING PROTEIN"/>
    <property type="match status" value="1"/>
</dbReference>
<dbReference type="NCBIfam" id="NF038402">
    <property type="entry name" value="TroA_like"/>
    <property type="match status" value="1"/>
</dbReference>
<name>A0A5K7Z1P0_9BACT</name>
<keyword evidence="4" id="KW-1185">Reference proteome</keyword>
<accession>A0A5K7Z1P0</accession>
<dbReference type="InterPro" id="IPR054828">
    <property type="entry name" value="Vit_B12_bind_prot"/>
</dbReference>
<dbReference type="AlphaFoldDB" id="A0A5K7Z1P0"/>
<keyword evidence="1" id="KW-0732">Signal</keyword>
<evidence type="ECO:0000313" key="3">
    <source>
        <dbReference type="EMBL" id="BBO74159.1"/>
    </source>
</evidence>
<dbReference type="GO" id="GO:0071281">
    <property type="term" value="P:cellular response to iron ion"/>
    <property type="evidence" value="ECO:0007669"/>
    <property type="project" value="TreeGrafter"/>
</dbReference>
<reference evidence="3 4" key="1">
    <citation type="submission" date="2019-11" db="EMBL/GenBank/DDBJ databases">
        <title>Comparative genomics of hydrocarbon-degrading Desulfosarcina strains.</title>
        <authorList>
            <person name="Watanabe M."/>
            <person name="Kojima H."/>
            <person name="Fukui M."/>
        </authorList>
    </citation>
    <scope>NUCLEOTIDE SEQUENCE [LARGE SCALE GENOMIC DNA]</scope>
    <source>
        <strain evidence="3 4">PP31</strain>
    </source>
</reference>
<evidence type="ECO:0000256" key="1">
    <source>
        <dbReference type="ARBA" id="ARBA00022729"/>
    </source>
</evidence>
<protein>
    <submittedName>
        <fullName evidence="3">Cobalamin-binding protein</fullName>
    </submittedName>
</protein>
<gene>
    <name evidence="3" type="ORF">DSCW_15760</name>
</gene>
<dbReference type="OrthoDB" id="9787830at2"/>
<evidence type="ECO:0000313" key="4">
    <source>
        <dbReference type="Proteomes" id="UP000427769"/>
    </source>
</evidence>
<organism evidence="3 4">
    <name type="scientific">Desulfosarcina widdelii</name>
    <dbReference type="NCBI Taxonomy" id="947919"/>
    <lineage>
        <taxon>Bacteria</taxon>
        <taxon>Pseudomonadati</taxon>
        <taxon>Thermodesulfobacteriota</taxon>
        <taxon>Desulfobacteria</taxon>
        <taxon>Desulfobacterales</taxon>
        <taxon>Desulfosarcinaceae</taxon>
        <taxon>Desulfosarcina</taxon>
    </lineage>
</organism>
<dbReference type="Gene3D" id="3.40.50.1980">
    <property type="entry name" value="Nitrogenase molybdenum iron protein domain"/>
    <property type="match status" value="2"/>
</dbReference>
<dbReference type="CDD" id="cd01144">
    <property type="entry name" value="BtuF"/>
    <property type="match status" value="1"/>
</dbReference>
<dbReference type="SUPFAM" id="SSF53807">
    <property type="entry name" value="Helical backbone' metal receptor"/>
    <property type="match status" value="1"/>
</dbReference>
<dbReference type="KEGG" id="dwd:DSCW_15760"/>
<dbReference type="PROSITE" id="PS50983">
    <property type="entry name" value="FE_B12_PBP"/>
    <property type="match status" value="1"/>
</dbReference>
<dbReference type="Pfam" id="PF01497">
    <property type="entry name" value="Peripla_BP_2"/>
    <property type="match status" value="1"/>
</dbReference>
<dbReference type="PANTHER" id="PTHR30535:SF34">
    <property type="entry name" value="MOLYBDATE-BINDING PROTEIN MOLA"/>
    <property type="match status" value="1"/>
</dbReference>
<dbReference type="Proteomes" id="UP000427769">
    <property type="component" value="Chromosome"/>
</dbReference>
<evidence type="ECO:0000259" key="2">
    <source>
        <dbReference type="PROSITE" id="PS50983"/>
    </source>
</evidence>